<feature type="transmembrane region" description="Helical" evidence="8">
    <location>
        <begin position="279"/>
        <end position="296"/>
    </location>
</feature>
<evidence type="ECO:0000256" key="3">
    <source>
        <dbReference type="ARBA" id="ARBA00022475"/>
    </source>
</evidence>
<keyword evidence="12" id="KW-1185">Reference proteome</keyword>
<dbReference type="GeneTree" id="ENSGT00940000155840"/>
<comment type="subcellular location">
    <subcellularLocation>
        <location evidence="1">Cell membrane</location>
        <topology evidence="1">Multi-pass membrane protein</topology>
    </subcellularLocation>
    <subcellularLocation>
        <location evidence="8">Membrane</location>
        <topology evidence="8">Multi-pass membrane protein</topology>
    </subcellularLocation>
</comment>
<gene>
    <name evidence="11" type="primary">ano2b</name>
</gene>
<evidence type="ECO:0000259" key="9">
    <source>
        <dbReference type="Pfam" id="PF04547"/>
    </source>
</evidence>
<dbReference type="PANTHER" id="PTHR12308:SF20">
    <property type="entry name" value="ANOCTAMIN-2"/>
    <property type="match status" value="1"/>
</dbReference>
<feature type="transmembrane region" description="Helical" evidence="8">
    <location>
        <begin position="39"/>
        <end position="66"/>
    </location>
</feature>
<dbReference type="Ensembl" id="ENSMMDT00005008013.1">
    <property type="protein sequence ID" value="ENSMMDP00005007779.1"/>
    <property type="gene ID" value="ENSMMDG00005004165.1"/>
</dbReference>
<organism evidence="11 12">
    <name type="scientific">Myripristis murdjan</name>
    <name type="common">pinecone soldierfish</name>
    <dbReference type="NCBI Taxonomy" id="586833"/>
    <lineage>
        <taxon>Eukaryota</taxon>
        <taxon>Metazoa</taxon>
        <taxon>Chordata</taxon>
        <taxon>Craniata</taxon>
        <taxon>Vertebrata</taxon>
        <taxon>Euteleostomi</taxon>
        <taxon>Actinopterygii</taxon>
        <taxon>Neopterygii</taxon>
        <taxon>Teleostei</taxon>
        <taxon>Neoteleostei</taxon>
        <taxon>Acanthomorphata</taxon>
        <taxon>Holocentriformes</taxon>
        <taxon>Holocentridae</taxon>
        <taxon>Myripristis</taxon>
    </lineage>
</organism>
<sequence length="638" mass="72939">EERNDRQLLHEEWARYSAFYKYQPIDLIRKYFGEKIGLYFAWLGVYTQLLVPASIVGIIVFGYGVATVDTDVPSLEMCDERLNFTMCPLCDGACDFWQLSTACGTARASHLFDNPATVFFAIFMSLWAAMFLEHWKRRQISLSFSWDLTGIEEDEAQVSPGADDVVFSQVAKEKLTWKDRLPGYCINVSSILFMFGLTFSAVFGVIIYRITVSALMAMSPDPETKSNVRVTVTATAVIINLVVILILDEIYGAVAVWLTELEIPKTETTFEERLILKAFLLKFMNAYAPIFYVAFFKGRFAGRPGNYVYVFNDYRMEECAPGGCLIELCIQLSIIMLGKQLIQNNIFEIGIPKLKKLLRVLKEKGEAEEQREEQRSRPPQQWNLDYALAPFEGLTPEYMEMIIQFGFVSLFVASFPLAPAFALLNNVIEIRLDAKKFVTELRRPVAIRAKDIGIWYNILSGMGKFSVIINAFVISFTSDFIPRLVYQYMYSPSGTMHGFIDHTLSYFNVSNFKPGTSPHSSLLGDITVCRYKDYREPPWSPEAYQFSKQYWCVLAARLAFVILFQNLVLFLSLLVAWVIPDVPKTVVEQLKREKTLLVDVFLREEKEKFQLIQSLFVKDASLSSERHGATLSCKYELT</sequence>
<reference evidence="11" key="3">
    <citation type="submission" date="2025-09" db="UniProtKB">
        <authorList>
            <consortium name="Ensembl"/>
        </authorList>
    </citation>
    <scope>IDENTIFICATION</scope>
</reference>
<evidence type="ECO:0000259" key="10">
    <source>
        <dbReference type="Pfam" id="PF16178"/>
    </source>
</evidence>
<feature type="domain" description="Anoctamin transmembrane" evidence="9">
    <location>
        <begin position="28"/>
        <end position="593"/>
    </location>
</feature>
<proteinExistence type="inferred from homology"/>
<evidence type="ECO:0000256" key="8">
    <source>
        <dbReference type="RuleBase" id="RU280814"/>
    </source>
</evidence>
<dbReference type="GO" id="GO:0046983">
    <property type="term" value="F:protein dimerization activity"/>
    <property type="evidence" value="ECO:0007669"/>
    <property type="project" value="InterPro"/>
</dbReference>
<dbReference type="InterPro" id="IPR032394">
    <property type="entry name" value="Anoct_dimer"/>
</dbReference>
<evidence type="ECO:0000256" key="2">
    <source>
        <dbReference type="ARBA" id="ARBA00009671"/>
    </source>
</evidence>
<dbReference type="InterPro" id="IPR049452">
    <property type="entry name" value="Anoctamin_TM"/>
</dbReference>
<dbReference type="AlphaFoldDB" id="A0A667X589"/>
<reference evidence="11" key="1">
    <citation type="submission" date="2019-06" db="EMBL/GenBank/DDBJ databases">
        <authorList>
            <consortium name="Wellcome Sanger Institute Data Sharing"/>
        </authorList>
    </citation>
    <scope>NUCLEOTIDE SEQUENCE [LARGE SCALE GENOMIC DNA]</scope>
</reference>
<dbReference type="Proteomes" id="UP000472263">
    <property type="component" value="Chromosome 23"/>
</dbReference>
<dbReference type="Pfam" id="PF04547">
    <property type="entry name" value="Anoctamin"/>
    <property type="match status" value="1"/>
</dbReference>
<feature type="transmembrane region" description="Helical" evidence="8">
    <location>
        <begin position="558"/>
        <end position="579"/>
    </location>
</feature>
<comment type="similarity">
    <text evidence="2 8">Belongs to the anoctamin family.</text>
</comment>
<dbReference type="GO" id="GO:0005229">
    <property type="term" value="F:intracellularly calcium-gated chloride channel activity"/>
    <property type="evidence" value="ECO:0007669"/>
    <property type="project" value="TreeGrafter"/>
</dbReference>
<dbReference type="PANTHER" id="PTHR12308">
    <property type="entry name" value="ANOCTAMIN"/>
    <property type="match status" value="1"/>
</dbReference>
<dbReference type="GO" id="GO:0005886">
    <property type="term" value="C:plasma membrane"/>
    <property type="evidence" value="ECO:0007669"/>
    <property type="project" value="UniProtKB-SubCell"/>
</dbReference>
<evidence type="ECO:0000313" key="11">
    <source>
        <dbReference type="Ensembl" id="ENSMMDP00005007779.1"/>
    </source>
</evidence>
<feature type="domain" description="Anoctamin dimerisation" evidence="10">
    <location>
        <begin position="2"/>
        <end position="25"/>
    </location>
</feature>
<keyword evidence="5 8" id="KW-1133">Transmembrane helix</keyword>
<comment type="caution">
    <text evidence="8">Lacks conserved residue(s) required for the propagation of feature annotation.</text>
</comment>
<evidence type="ECO:0000256" key="7">
    <source>
        <dbReference type="ARBA" id="ARBA00023180"/>
    </source>
</evidence>
<evidence type="ECO:0000313" key="12">
    <source>
        <dbReference type="Proteomes" id="UP000472263"/>
    </source>
</evidence>
<protein>
    <recommendedName>
        <fullName evidence="8">Anoctamin</fullName>
    </recommendedName>
</protein>
<feature type="transmembrane region" description="Helical" evidence="8">
    <location>
        <begin position="184"/>
        <end position="210"/>
    </location>
</feature>
<dbReference type="Pfam" id="PF16178">
    <property type="entry name" value="Anoct_dimer"/>
    <property type="match status" value="1"/>
</dbReference>
<reference evidence="11" key="2">
    <citation type="submission" date="2025-08" db="UniProtKB">
        <authorList>
            <consortium name="Ensembl"/>
        </authorList>
    </citation>
    <scope>IDENTIFICATION</scope>
</reference>
<feature type="transmembrane region" description="Helical" evidence="8">
    <location>
        <begin position="116"/>
        <end position="135"/>
    </location>
</feature>
<dbReference type="InterPro" id="IPR007632">
    <property type="entry name" value="Anoctamin"/>
</dbReference>
<keyword evidence="3" id="KW-1003">Cell membrane</keyword>
<accession>A0A667X589</accession>
<keyword evidence="6 8" id="KW-0472">Membrane</keyword>
<keyword evidence="4 8" id="KW-0812">Transmembrane</keyword>
<evidence type="ECO:0000256" key="4">
    <source>
        <dbReference type="ARBA" id="ARBA00022692"/>
    </source>
</evidence>
<feature type="transmembrane region" description="Helical" evidence="8">
    <location>
        <begin position="401"/>
        <end position="424"/>
    </location>
</feature>
<evidence type="ECO:0000256" key="6">
    <source>
        <dbReference type="ARBA" id="ARBA00023136"/>
    </source>
</evidence>
<feature type="transmembrane region" description="Helical" evidence="8">
    <location>
        <begin position="230"/>
        <end position="258"/>
    </location>
</feature>
<evidence type="ECO:0000256" key="5">
    <source>
        <dbReference type="ARBA" id="ARBA00022989"/>
    </source>
</evidence>
<name>A0A667X589_9TELE</name>
<keyword evidence="7" id="KW-0325">Glycoprotein</keyword>
<evidence type="ECO:0000256" key="1">
    <source>
        <dbReference type="ARBA" id="ARBA00004651"/>
    </source>
</evidence>